<evidence type="ECO:0000313" key="2">
    <source>
        <dbReference type="EMBL" id="CAD7590280.1"/>
    </source>
</evidence>
<dbReference type="InterPro" id="IPR001938">
    <property type="entry name" value="Thaumatin"/>
</dbReference>
<sequence>MECVAVILLVTLLVRGLEGRTFEIYNNYKEDVWVGTLGNNGMAAPNNGGFKLGRGERTTVTVPEGWAGRFWGRTGCNFDQNGNGLCETGDCGRGLRCNGAGGVPPTTLVEITLKGFGGLDYYDISLVDGFNVPMSITPMDRSTADGGRYSCNEVSCRANVNGDCPSELCQSGTQGVVACKSACLAFNISYTPVNGIANRTPNLAKCCNIPANLQQSRAHFPDPPNVGYFDEPSKRGARTCFNSVDG</sequence>
<dbReference type="PROSITE" id="PS00316">
    <property type="entry name" value="THAUMATIN_1"/>
    <property type="match status" value="1"/>
</dbReference>
<feature type="signal peptide" evidence="1">
    <location>
        <begin position="1"/>
        <end position="19"/>
    </location>
</feature>
<dbReference type="SUPFAM" id="SSF49870">
    <property type="entry name" value="Osmotin, thaumatin-like protein"/>
    <property type="match status" value="1"/>
</dbReference>
<keyword evidence="1" id="KW-0732">Signal</keyword>
<dbReference type="PROSITE" id="PS51367">
    <property type="entry name" value="THAUMATIN_2"/>
    <property type="match status" value="1"/>
</dbReference>
<dbReference type="SMART" id="SM00205">
    <property type="entry name" value="THN"/>
    <property type="match status" value="1"/>
</dbReference>
<feature type="chain" id="PRO_5030942649" description="Thaumatin-like protein" evidence="1">
    <location>
        <begin position="20"/>
        <end position="246"/>
    </location>
</feature>
<dbReference type="PRINTS" id="PR00347">
    <property type="entry name" value="THAUMATIN"/>
</dbReference>
<dbReference type="EMBL" id="OE840398">
    <property type="protein sequence ID" value="CAD7590280.1"/>
    <property type="molecule type" value="Genomic_DNA"/>
</dbReference>
<dbReference type="PANTHER" id="PTHR31048">
    <property type="entry name" value="OS03G0233200 PROTEIN"/>
    <property type="match status" value="1"/>
</dbReference>
<protein>
    <recommendedName>
        <fullName evidence="3">Thaumatin-like protein</fullName>
    </recommendedName>
</protein>
<evidence type="ECO:0008006" key="3">
    <source>
        <dbReference type="Google" id="ProtNLM"/>
    </source>
</evidence>
<dbReference type="InterPro" id="IPR017949">
    <property type="entry name" value="Thaumatin_CS"/>
</dbReference>
<organism evidence="2">
    <name type="scientific">Timema genevievae</name>
    <name type="common">Walking stick</name>
    <dbReference type="NCBI Taxonomy" id="629358"/>
    <lineage>
        <taxon>Eukaryota</taxon>
        <taxon>Metazoa</taxon>
        <taxon>Ecdysozoa</taxon>
        <taxon>Arthropoda</taxon>
        <taxon>Hexapoda</taxon>
        <taxon>Insecta</taxon>
        <taxon>Pterygota</taxon>
        <taxon>Neoptera</taxon>
        <taxon>Polyneoptera</taxon>
        <taxon>Phasmatodea</taxon>
        <taxon>Timematodea</taxon>
        <taxon>Timematoidea</taxon>
        <taxon>Timematidae</taxon>
        <taxon>Timema</taxon>
    </lineage>
</organism>
<dbReference type="AlphaFoldDB" id="A0A7R9JXB7"/>
<name>A0A7R9JXB7_TIMGE</name>
<dbReference type="Pfam" id="PF00314">
    <property type="entry name" value="Thaumatin"/>
    <property type="match status" value="1"/>
</dbReference>
<dbReference type="InterPro" id="IPR037176">
    <property type="entry name" value="Osmotin/thaumatin-like_sf"/>
</dbReference>
<dbReference type="Gene3D" id="2.60.110.10">
    <property type="entry name" value="Thaumatin"/>
    <property type="match status" value="1"/>
</dbReference>
<accession>A0A7R9JXB7</accession>
<evidence type="ECO:0000256" key="1">
    <source>
        <dbReference type="SAM" id="SignalP"/>
    </source>
</evidence>
<proteinExistence type="predicted"/>
<gene>
    <name evidence="2" type="ORF">TGEB3V08_LOCUS4115</name>
</gene>
<reference evidence="2" key="1">
    <citation type="submission" date="2020-11" db="EMBL/GenBank/DDBJ databases">
        <authorList>
            <person name="Tran Van P."/>
        </authorList>
    </citation>
    <scope>NUCLEOTIDE SEQUENCE</scope>
</reference>